<keyword evidence="6 7" id="KW-0472">Membrane</keyword>
<evidence type="ECO:0000256" key="4">
    <source>
        <dbReference type="ARBA" id="ARBA00022692"/>
    </source>
</evidence>
<evidence type="ECO:0000256" key="5">
    <source>
        <dbReference type="ARBA" id="ARBA00022989"/>
    </source>
</evidence>
<reference evidence="9 10" key="1">
    <citation type="submission" date="2024-07" db="EMBL/GenBank/DDBJ databases">
        <authorList>
            <person name="Ren Q."/>
        </authorList>
    </citation>
    <scope>NUCLEOTIDE SEQUENCE [LARGE SCALE GENOMIC DNA]</scope>
    <source>
        <strain evidence="9 10">REN37</strain>
    </source>
</reference>
<feature type="transmembrane region" description="Helical" evidence="7">
    <location>
        <begin position="224"/>
        <end position="244"/>
    </location>
</feature>
<feature type="transmembrane region" description="Helical" evidence="7">
    <location>
        <begin position="85"/>
        <end position="109"/>
    </location>
</feature>
<organism evidence="9 10">
    <name type="scientific">Isoalcanivorax beigongshangi</name>
    <dbReference type="NCBI Taxonomy" id="3238810"/>
    <lineage>
        <taxon>Bacteria</taxon>
        <taxon>Pseudomonadati</taxon>
        <taxon>Pseudomonadota</taxon>
        <taxon>Gammaproteobacteria</taxon>
        <taxon>Oceanospirillales</taxon>
        <taxon>Alcanivoracaceae</taxon>
        <taxon>Isoalcanivorax</taxon>
    </lineage>
</organism>
<comment type="subcellular location">
    <subcellularLocation>
        <location evidence="1">Cell membrane</location>
        <topology evidence="1">Multi-pass membrane protein</topology>
    </subcellularLocation>
</comment>
<comment type="similarity">
    <text evidence="2">Belongs to the peptide transporter carbon starvation (CstA) (TC 2.A.114) family.</text>
</comment>
<sequence>MSAIVLLLLGLAGMALGYLFYSRFIAQRIFKLDPDFRTPAHEFEDGIDFVPTNRFVLWGHHFTSVAGAAPIVGPAIAVIWGWLPAFLWVVFGTIFFAGVHDMGAIWASVRNRAKSVGALTGDVVGRRARSLFMIVIFLVLLMVNAVFGVVIARLLVGNPGAVVPVWGAIAVALVIGQLIYRRLLPLGLVSVLGVIALYALIYVGPQVPVSLPDSTFGLSANASWILLLFLYAAIASVLPVWMLLQPRDYINGLQLFVGLILIYAAVLIVNPAIVAPALNTDLPPGTPSLIPLLFVTIACGAISGFHGLVASGTTSKQLARETDARFVGYFGGIGEGALSLASIILATAGFASLADWQAVYHAFGQGGEAAFVNGGARILEQGIGISAEVSATMLTVMAALFAGTTMDTGLRLQRYIFQEWGEIYQIKWMGKALPATLLAVGTCLVLAFGAGGADGSGGLLIWPLFGTTNQLLAGLTLLVITLMLIQRQRPARYTAIPLAFLLVMTLLGLLLQLRSFFIDKNWFLFGLGSVVLVAAVLVALECVAALRRSRQVAP</sequence>
<feature type="transmembrane region" description="Helical" evidence="7">
    <location>
        <begin position="161"/>
        <end position="179"/>
    </location>
</feature>
<proteinExistence type="inferred from homology"/>
<evidence type="ECO:0000259" key="8">
    <source>
        <dbReference type="Pfam" id="PF02554"/>
    </source>
</evidence>
<keyword evidence="3" id="KW-1003">Cell membrane</keyword>
<feature type="transmembrane region" description="Helical" evidence="7">
    <location>
        <begin position="290"/>
        <end position="314"/>
    </location>
</feature>
<feature type="transmembrane region" description="Helical" evidence="7">
    <location>
        <begin position="389"/>
        <end position="412"/>
    </location>
</feature>
<feature type="transmembrane region" description="Helical" evidence="7">
    <location>
        <begin position="523"/>
        <end position="546"/>
    </location>
</feature>
<dbReference type="RefSeq" id="WP_369456166.1">
    <property type="nucleotide sequence ID" value="NZ_JBGCUO010000002.1"/>
</dbReference>
<feature type="transmembrane region" description="Helical" evidence="7">
    <location>
        <begin position="326"/>
        <end position="351"/>
    </location>
</feature>
<name>A0ABV4AMA3_9GAMM</name>
<feature type="transmembrane region" description="Helical" evidence="7">
    <location>
        <begin position="256"/>
        <end position="278"/>
    </location>
</feature>
<feature type="domain" description="CstA N-terminal" evidence="8">
    <location>
        <begin position="3"/>
        <end position="347"/>
    </location>
</feature>
<dbReference type="Proteomes" id="UP001562065">
    <property type="component" value="Unassembled WGS sequence"/>
</dbReference>
<feature type="domain" description="CstA N-terminal" evidence="8">
    <location>
        <begin position="365"/>
        <end position="506"/>
    </location>
</feature>
<dbReference type="Pfam" id="PF02554">
    <property type="entry name" value="CstA"/>
    <property type="match status" value="2"/>
</dbReference>
<evidence type="ECO:0000313" key="10">
    <source>
        <dbReference type="Proteomes" id="UP001562065"/>
    </source>
</evidence>
<dbReference type="InterPro" id="IPR051605">
    <property type="entry name" value="CstA"/>
</dbReference>
<feature type="transmembrane region" description="Helical" evidence="7">
    <location>
        <begin position="497"/>
        <end position="517"/>
    </location>
</feature>
<evidence type="ECO:0000256" key="3">
    <source>
        <dbReference type="ARBA" id="ARBA00022475"/>
    </source>
</evidence>
<evidence type="ECO:0000313" key="9">
    <source>
        <dbReference type="EMBL" id="MEY1662896.1"/>
    </source>
</evidence>
<gene>
    <name evidence="9" type="ORF">AB5I84_12110</name>
</gene>
<dbReference type="InterPro" id="IPR003706">
    <property type="entry name" value="CstA_N"/>
</dbReference>
<evidence type="ECO:0000256" key="7">
    <source>
        <dbReference type="SAM" id="Phobius"/>
    </source>
</evidence>
<keyword evidence="5 7" id="KW-1133">Transmembrane helix</keyword>
<dbReference type="PANTHER" id="PTHR30252:SF0">
    <property type="entry name" value="PEPTIDE TRANSPORTER CSTA"/>
    <property type="match status" value="1"/>
</dbReference>
<evidence type="ECO:0000256" key="6">
    <source>
        <dbReference type="ARBA" id="ARBA00023136"/>
    </source>
</evidence>
<feature type="transmembrane region" description="Helical" evidence="7">
    <location>
        <begin position="432"/>
        <end position="453"/>
    </location>
</feature>
<evidence type="ECO:0000256" key="2">
    <source>
        <dbReference type="ARBA" id="ARBA00007755"/>
    </source>
</evidence>
<feature type="transmembrane region" description="Helical" evidence="7">
    <location>
        <begin position="130"/>
        <end position="155"/>
    </location>
</feature>
<keyword evidence="10" id="KW-1185">Reference proteome</keyword>
<dbReference type="EMBL" id="JBGCUO010000002">
    <property type="protein sequence ID" value="MEY1662896.1"/>
    <property type="molecule type" value="Genomic_DNA"/>
</dbReference>
<evidence type="ECO:0000256" key="1">
    <source>
        <dbReference type="ARBA" id="ARBA00004651"/>
    </source>
</evidence>
<feature type="transmembrane region" description="Helical" evidence="7">
    <location>
        <begin position="186"/>
        <end position="204"/>
    </location>
</feature>
<comment type="caution">
    <text evidence="9">The sequence shown here is derived from an EMBL/GenBank/DDBJ whole genome shotgun (WGS) entry which is preliminary data.</text>
</comment>
<feature type="transmembrane region" description="Helical" evidence="7">
    <location>
        <begin position="459"/>
        <end position="485"/>
    </location>
</feature>
<keyword evidence="4 7" id="KW-0812">Transmembrane</keyword>
<dbReference type="PANTHER" id="PTHR30252">
    <property type="entry name" value="INNER MEMBRANE PEPTIDE TRANSPORTER"/>
    <property type="match status" value="1"/>
</dbReference>
<accession>A0ABV4AMA3</accession>
<protein>
    <submittedName>
        <fullName evidence="9">Carbon starvation protein A</fullName>
    </submittedName>
</protein>